<reference evidence="1" key="1">
    <citation type="journal article" date="2020" name="Nature">
        <title>Giant virus diversity and host interactions through global metagenomics.</title>
        <authorList>
            <person name="Schulz F."/>
            <person name="Roux S."/>
            <person name="Paez-Espino D."/>
            <person name="Jungbluth S."/>
            <person name="Walsh D.A."/>
            <person name="Denef V.J."/>
            <person name="McMahon K.D."/>
            <person name="Konstantinidis K.T."/>
            <person name="Eloe-Fadrosh E.A."/>
            <person name="Kyrpides N.C."/>
            <person name="Woyke T."/>
        </authorList>
    </citation>
    <scope>NUCLEOTIDE SEQUENCE</scope>
    <source>
        <strain evidence="1">GVMAG-S-3300013006-158</strain>
    </source>
</reference>
<dbReference type="EMBL" id="MN740936">
    <property type="protein sequence ID" value="QHU18568.1"/>
    <property type="molecule type" value="Genomic_DNA"/>
</dbReference>
<name>A0A6C0KQF8_9ZZZZ</name>
<evidence type="ECO:0000313" key="1">
    <source>
        <dbReference type="EMBL" id="QHU18568.1"/>
    </source>
</evidence>
<dbReference type="AlphaFoldDB" id="A0A6C0KQF8"/>
<proteinExistence type="predicted"/>
<accession>A0A6C0KQF8</accession>
<sequence>MNVFVLFALLWLIVSVVFLYTCITSIEPFEDISMRPWFGYEPGRYGPGWNRKGCCNVPSSCSTI</sequence>
<protein>
    <submittedName>
        <fullName evidence="1">Uncharacterized protein</fullName>
    </submittedName>
</protein>
<organism evidence="1">
    <name type="scientific">viral metagenome</name>
    <dbReference type="NCBI Taxonomy" id="1070528"/>
    <lineage>
        <taxon>unclassified sequences</taxon>
        <taxon>metagenomes</taxon>
        <taxon>organismal metagenomes</taxon>
    </lineage>
</organism>